<reference evidence="3" key="1">
    <citation type="submission" date="2022-12" db="EMBL/GenBank/DDBJ databases">
        <authorList>
            <person name="Deng Y."/>
            <person name="Zhang Y.-Q."/>
        </authorList>
    </citation>
    <scope>NUCLEOTIDE SEQUENCE</scope>
    <source>
        <strain evidence="3">CPCC 205372</strain>
    </source>
</reference>
<feature type="chain" id="PRO_5046350547" evidence="1">
    <location>
        <begin position="29"/>
        <end position="115"/>
    </location>
</feature>
<evidence type="ECO:0000313" key="3">
    <source>
        <dbReference type="EMBL" id="MCZ8378990.1"/>
    </source>
</evidence>
<evidence type="ECO:0000259" key="2">
    <source>
        <dbReference type="Pfam" id="PF05305"/>
    </source>
</evidence>
<dbReference type="Proteomes" id="UP001142153">
    <property type="component" value="Unassembled WGS sequence"/>
</dbReference>
<feature type="signal peptide" evidence="1">
    <location>
        <begin position="1"/>
        <end position="28"/>
    </location>
</feature>
<dbReference type="InterPro" id="IPR007969">
    <property type="entry name" value="DUF732"/>
</dbReference>
<organism evidence="3 4">
    <name type="scientific">Mycobacterium hippophais</name>
    <dbReference type="NCBI Taxonomy" id="3016340"/>
    <lineage>
        <taxon>Bacteria</taxon>
        <taxon>Bacillati</taxon>
        <taxon>Actinomycetota</taxon>
        <taxon>Actinomycetes</taxon>
        <taxon>Mycobacteriales</taxon>
        <taxon>Mycobacteriaceae</taxon>
        <taxon>Mycobacterium</taxon>
    </lineage>
</organism>
<dbReference type="RefSeq" id="WP_269893736.1">
    <property type="nucleotide sequence ID" value="NZ_JAPZPY010000003.1"/>
</dbReference>
<dbReference type="Pfam" id="PF05305">
    <property type="entry name" value="DUF732"/>
    <property type="match status" value="1"/>
</dbReference>
<gene>
    <name evidence="3" type="ORF">O6P37_08970</name>
</gene>
<name>A0ABT4PQY9_9MYCO</name>
<protein>
    <submittedName>
        <fullName evidence="3">DUF732 domain-containing protein</fullName>
    </submittedName>
</protein>
<sequence>MIRYFRSAAVAVAVAGIAMCGGAATAHADTNDERFQKVITEMGLKAAPGTDIPAMGRAVCDAITQQLAANPNPAPVVRGVVSTLENSNMTREEAVGFMRASVAVYCPQHRRITGR</sequence>
<dbReference type="EMBL" id="JAPZPY010000003">
    <property type="protein sequence ID" value="MCZ8378990.1"/>
    <property type="molecule type" value="Genomic_DNA"/>
</dbReference>
<accession>A0ABT4PQY9</accession>
<proteinExistence type="predicted"/>
<keyword evidence="1" id="KW-0732">Signal</keyword>
<evidence type="ECO:0000313" key="4">
    <source>
        <dbReference type="Proteomes" id="UP001142153"/>
    </source>
</evidence>
<evidence type="ECO:0000256" key="1">
    <source>
        <dbReference type="SAM" id="SignalP"/>
    </source>
</evidence>
<keyword evidence="4" id="KW-1185">Reference proteome</keyword>
<feature type="domain" description="DUF732" evidence="2">
    <location>
        <begin position="31"/>
        <end position="108"/>
    </location>
</feature>
<comment type="caution">
    <text evidence="3">The sequence shown here is derived from an EMBL/GenBank/DDBJ whole genome shotgun (WGS) entry which is preliminary data.</text>
</comment>